<proteinExistence type="predicted"/>
<keyword evidence="2" id="KW-1185">Reference proteome</keyword>
<protein>
    <submittedName>
        <fullName evidence="1">Uncharacterized protein</fullName>
    </submittedName>
</protein>
<name>M0MQ42_9EURY</name>
<evidence type="ECO:0000313" key="2">
    <source>
        <dbReference type="Proteomes" id="UP000011625"/>
    </source>
</evidence>
<dbReference type="Proteomes" id="UP000011625">
    <property type="component" value="Unassembled WGS sequence"/>
</dbReference>
<accession>M0MQ42</accession>
<dbReference type="PATRIC" id="fig|1227456.3.peg.4157"/>
<dbReference type="EMBL" id="AOME01000108">
    <property type="protein sequence ID" value="EMA47756.1"/>
    <property type="molecule type" value="Genomic_DNA"/>
</dbReference>
<gene>
    <name evidence="1" type="ORF">C450_20596</name>
</gene>
<evidence type="ECO:0000313" key="1">
    <source>
        <dbReference type="EMBL" id="EMA47756.1"/>
    </source>
</evidence>
<reference evidence="1 2" key="1">
    <citation type="journal article" date="2014" name="PLoS Genet.">
        <title>Phylogenetically driven sequencing of extremely halophilic archaea reveals strategies for static and dynamic osmo-response.</title>
        <authorList>
            <person name="Becker E.A."/>
            <person name="Seitzer P.M."/>
            <person name="Tritt A."/>
            <person name="Larsen D."/>
            <person name="Krusor M."/>
            <person name="Yao A.I."/>
            <person name="Wu D."/>
            <person name="Madern D."/>
            <person name="Eisen J.A."/>
            <person name="Darling A.E."/>
            <person name="Facciotti M.T."/>
        </authorList>
    </citation>
    <scope>NUCLEOTIDE SEQUENCE [LARGE SCALE GENOMIC DNA]</scope>
    <source>
        <strain evidence="1 2">DSM 8989</strain>
    </source>
</reference>
<organism evidence="1 2">
    <name type="scientific">Halococcus salifodinae DSM 8989</name>
    <dbReference type="NCBI Taxonomy" id="1227456"/>
    <lineage>
        <taxon>Archaea</taxon>
        <taxon>Methanobacteriati</taxon>
        <taxon>Methanobacteriota</taxon>
        <taxon>Stenosarchaea group</taxon>
        <taxon>Halobacteria</taxon>
        <taxon>Halobacteriales</taxon>
        <taxon>Halococcaceae</taxon>
        <taxon>Halococcus</taxon>
    </lineage>
</organism>
<dbReference type="AlphaFoldDB" id="M0MQ42"/>
<sequence>MLRLSTACGLNYFWCGFVQPNSHRKPEYLAPVNRFWINFAVKCFLKSDSYTLKLIGFRFETVNE</sequence>
<comment type="caution">
    <text evidence="1">The sequence shown here is derived from an EMBL/GenBank/DDBJ whole genome shotgun (WGS) entry which is preliminary data.</text>
</comment>